<dbReference type="PANTHER" id="PTHR43400">
    <property type="entry name" value="FUMARATE REDUCTASE"/>
    <property type="match status" value="1"/>
</dbReference>
<sequence length="511" mass="55472">MSAKVIQDYDVVVVGGGNAGLVAALSAAETPGTKIAVLEAAPKEERGGNSRFAGAIFRVVHNGSSDIFPLVHETMAKDKDRVTIGPYTREMYARDMLKTSKGYCDKEKMEVMFDHSLEVVQWMHSKGVKWQLTLSKFYDETKIHGDGEKINMHAGGCLMAKHEGVGLTDDIWAAVEEKSDSITPFYGHPVVDLLATGDTVHGVRVRLRDTFLDFKGQVILACGGFEASPRLRRQFLGEGWDLVIVRGTRFNTGRMMEKAIAAGAGDTGHFGGCHATPQDIQAPKVGDLRVTDKMSRYSYPYSVMVNLDGHRFMDEGENQFGLTYAKTGGAIGRQPGATAYQIFDQKTLHLLEPRYSTATPIIADTMEELADKIGVAKMEFLNTIRTFNDATQPGEFNPFKLDGLNTGDKLAMPKSNWAIPLDKAPFVAYGVTCGITFTYAGLKTDDEARVLNNEGLVMSNLYAVGEISGGFFAFNYPGGAGLTKGAVFGKIAGKAAAEAAKSDQTVVIRNN</sequence>
<reference evidence="6 8" key="1">
    <citation type="submission" date="2020-01" db="EMBL/GenBank/DDBJ databases">
        <authorList>
            <consortium name="DOE Joint Genome Institute"/>
            <person name="Haridas S."/>
            <person name="Albert R."/>
            <person name="Binder M."/>
            <person name="Bloem J."/>
            <person name="Labutti K."/>
            <person name="Salamov A."/>
            <person name="Andreopoulos B."/>
            <person name="Baker S.E."/>
            <person name="Barry K."/>
            <person name="Bills G."/>
            <person name="Bluhm B.H."/>
            <person name="Cannon C."/>
            <person name="Castanera R."/>
            <person name="Culley D.E."/>
            <person name="Daum C."/>
            <person name="Ezra D."/>
            <person name="Gonzalez J.B."/>
            <person name="Henrissat B."/>
            <person name="Kuo A."/>
            <person name="Liang C."/>
            <person name="Lipzen A."/>
            <person name="Lutzoni F."/>
            <person name="Magnuson J."/>
            <person name="Mondo S."/>
            <person name="Nolan M."/>
            <person name="Ohm R."/>
            <person name="Pangilinan J."/>
            <person name="Park H.-J."/>
            <person name="Ramirez L."/>
            <person name="Alfaro M."/>
            <person name="Sun H."/>
            <person name="Tritt A."/>
            <person name="Yoshinaga Y."/>
            <person name="Zwiers L.-H."/>
            <person name="Turgeon B.G."/>
            <person name="Goodwin S.B."/>
            <person name="Spatafora J.W."/>
            <person name="Crous P.W."/>
            <person name="Grigoriev I.V."/>
        </authorList>
    </citation>
    <scope>NUCLEOTIDE SEQUENCE</scope>
    <source>
        <strain evidence="6 8">CBS 781.70</strain>
    </source>
</reference>
<dbReference type="Pfam" id="PF00890">
    <property type="entry name" value="FAD_binding_2"/>
    <property type="match status" value="1"/>
</dbReference>
<name>A0A6G1GHJ4_9PEZI</name>
<evidence type="ECO:0000259" key="5">
    <source>
        <dbReference type="Pfam" id="PF00890"/>
    </source>
</evidence>
<dbReference type="InterPro" id="IPR027477">
    <property type="entry name" value="Succ_DH/fumarate_Rdtase_cat_sf"/>
</dbReference>
<accession>A0A6G1GHJ4</accession>
<dbReference type="NCBIfam" id="NF006130">
    <property type="entry name" value="PRK08274.1"/>
    <property type="match status" value="1"/>
</dbReference>
<keyword evidence="7" id="KW-1185">Reference proteome</keyword>
<reference evidence="8" key="3">
    <citation type="submission" date="2025-04" db="UniProtKB">
        <authorList>
            <consortium name="RefSeq"/>
        </authorList>
    </citation>
    <scope>IDENTIFICATION</scope>
    <source>
        <strain evidence="8">CBS 781.70</strain>
    </source>
</reference>
<dbReference type="InterPro" id="IPR036188">
    <property type="entry name" value="FAD/NAD-bd_sf"/>
</dbReference>
<dbReference type="EMBL" id="ML975149">
    <property type="protein sequence ID" value="KAF1817567.1"/>
    <property type="molecule type" value="Genomic_DNA"/>
</dbReference>
<keyword evidence="4" id="KW-0560">Oxidoreductase</keyword>
<evidence type="ECO:0000256" key="3">
    <source>
        <dbReference type="ARBA" id="ARBA00022827"/>
    </source>
</evidence>
<dbReference type="PANTHER" id="PTHR43400:SF7">
    <property type="entry name" value="FAD-DEPENDENT OXIDOREDUCTASE 2 FAD BINDING DOMAIN-CONTAINING PROTEIN"/>
    <property type="match status" value="1"/>
</dbReference>
<evidence type="ECO:0000313" key="7">
    <source>
        <dbReference type="Proteomes" id="UP000504638"/>
    </source>
</evidence>
<keyword evidence="2" id="KW-0285">Flavoprotein</keyword>
<dbReference type="RefSeq" id="XP_033539198.1">
    <property type="nucleotide sequence ID" value="XM_033681660.1"/>
</dbReference>
<proteinExistence type="predicted"/>
<reference evidence="8" key="2">
    <citation type="submission" date="2020-04" db="EMBL/GenBank/DDBJ databases">
        <authorList>
            <consortium name="NCBI Genome Project"/>
        </authorList>
    </citation>
    <scope>NUCLEOTIDE SEQUENCE</scope>
    <source>
        <strain evidence="8">CBS 781.70</strain>
    </source>
</reference>
<gene>
    <name evidence="6 8" type="ORF">P152DRAFT_478521</name>
</gene>
<feature type="domain" description="FAD-dependent oxidoreductase 2 FAD-binding" evidence="5">
    <location>
        <begin position="10"/>
        <end position="480"/>
    </location>
</feature>
<organism evidence="6">
    <name type="scientific">Eremomyces bilateralis CBS 781.70</name>
    <dbReference type="NCBI Taxonomy" id="1392243"/>
    <lineage>
        <taxon>Eukaryota</taxon>
        <taxon>Fungi</taxon>
        <taxon>Dikarya</taxon>
        <taxon>Ascomycota</taxon>
        <taxon>Pezizomycotina</taxon>
        <taxon>Dothideomycetes</taxon>
        <taxon>Dothideomycetes incertae sedis</taxon>
        <taxon>Eremomycetales</taxon>
        <taxon>Eremomycetaceae</taxon>
        <taxon>Eremomyces</taxon>
    </lineage>
</organism>
<comment type="cofactor">
    <cofactor evidence="1">
        <name>FAD</name>
        <dbReference type="ChEBI" id="CHEBI:57692"/>
    </cofactor>
</comment>
<dbReference type="InterPro" id="IPR003953">
    <property type="entry name" value="FAD-dep_OxRdtase_2_FAD-bd"/>
</dbReference>
<dbReference type="SUPFAM" id="SSF51905">
    <property type="entry name" value="FAD/NAD(P)-binding domain"/>
    <property type="match status" value="1"/>
</dbReference>
<evidence type="ECO:0000256" key="4">
    <source>
        <dbReference type="ARBA" id="ARBA00023002"/>
    </source>
</evidence>
<dbReference type="InterPro" id="IPR050315">
    <property type="entry name" value="FAD-oxidoreductase_2"/>
</dbReference>
<dbReference type="OrthoDB" id="7777654at2759"/>
<evidence type="ECO:0000313" key="6">
    <source>
        <dbReference type="EMBL" id="KAF1817567.1"/>
    </source>
</evidence>
<dbReference type="GO" id="GO:0016491">
    <property type="term" value="F:oxidoreductase activity"/>
    <property type="evidence" value="ECO:0007669"/>
    <property type="project" value="UniProtKB-KW"/>
</dbReference>
<evidence type="ECO:0000313" key="8">
    <source>
        <dbReference type="RefSeq" id="XP_033539198.1"/>
    </source>
</evidence>
<keyword evidence="3" id="KW-0274">FAD</keyword>
<dbReference type="AlphaFoldDB" id="A0A6G1GHJ4"/>
<dbReference type="SUPFAM" id="SSF56425">
    <property type="entry name" value="Succinate dehydrogenase/fumarate reductase flavoprotein, catalytic domain"/>
    <property type="match status" value="1"/>
</dbReference>
<dbReference type="Proteomes" id="UP000504638">
    <property type="component" value="Unplaced"/>
</dbReference>
<protein>
    <submittedName>
        <fullName evidence="6 8">FAD/NAD(P)-binding domain-containing protein</fullName>
    </submittedName>
</protein>
<dbReference type="GeneID" id="54422230"/>
<dbReference type="Gene3D" id="3.50.50.60">
    <property type="entry name" value="FAD/NAD(P)-binding domain"/>
    <property type="match status" value="1"/>
</dbReference>
<dbReference type="Gene3D" id="3.90.700.10">
    <property type="entry name" value="Succinate dehydrogenase/fumarate reductase flavoprotein, catalytic domain"/>
    <property type="match status" value="1"/>
</dbReference>
<evidence type="ECO:0000256" key="1">
    <source>
        <dbReference type="ARBA" id="ARBA00001974"/>
    </source>
</evidence>
<evidence type="ECO:0000256" key="2">
    <source>
        <dbReference type="ARBA" id="ARBA00022630"/>
    </source>
</evidence>